<dbReference type="OrthoDB" id="8527797at2"/>
<accession>A0A4S4AXR9</accession>
<evidence type="ECO:0000313" key="1">
    <source>
        <dbReference type="EMBL" id="THF64730.1"/>
    </source>
</evidence>
<protein>
    <submittedName>
        <fullName evidence="1">Uncharacterized protein</fullName>
    </submittedName>
</protein>
<keyword evidence="2" id="KW-1185">Reference proteome</keyword>
<comment type="caution">
    <text evidence="1">The sequence shown here is derived from an EMBL/GenBank/DDBJ whole genome shotgun (WGS) entry which is preliminary data.</text>
</comment>
<dbReference type="RefSeq" id="WP_136348449.1">
    <property type="nucleotide sequence ID" value="NZ_SSOC01000004.1"/>
</dbReference>
<dbReference type="EMBL" id="SSOC01000004">
    <property type="protein sequence ID" value="THF64730.1"/>
    <property type="molecule type" value="Genomic_DNA"/>
</dbReference>
<name>A0A4S4AXR9_9RHOO</name>
<sequence>MHTADARTVLVLVNSAVQHLHHFTESGCPRAERQARLAIDHLERYSADPAINASRCALEELLDTARPR</sequence>
<dbReference type="AlphaFoldDB" id="A0A4S4AXR9"/>
<reference evidence="1 2" key="1">
    <citation type="submission" date="2019-04" db="EMBL/GenBank/DDBJ databases">
        <title>Azoarcus nasutitermitis sp. nov. isolated from termite nest.</title>
        <authorList>
            <person name="Lin S.-Y."/>
            <person name="Hameed A."/>
            <person name="Hsu Y.-H."/>
            <person name="Young C.-C."/>
        </authorList>
    </citation>
    <scope>NUCLEOTIDE SEQUENCE [LARGE SCALE GENOMIC DNA]</scope>
    <source>
        <strain evidence="1 2">CC-YHH838</strain>
    </source>
</reference>
<organism evidence="1 2">
    <name type="scientific">Pseudothauera nasutitermitis</name>
    <dbReference type="NCBI Taxonomy" id="2565930"/>
    <lineage>
        <taxon>Bacteria</taxon>
        <taxon>Pseudomonadati</taxon>
        <taxon>Pseudomonadota</taxon>
        <taxon>Betaproteobacteria</taxon>
        <taxon>Rhodocyclales</taxon>
        <taxon>Zoogloeaceae</taxon>
        <taxon>Pseudothauera</taxon>
    </lineage>
</organism>
<proteinExistence type="predicted"/>
<dbReference type="Proteomes" id="UP000308430">
    <property type="component" value="Unassembled WGS sequence"/>
</dbReference>
<evidence type="ECO:0000313" key="2">
    <source>
        <dbReference type="Proteomes" id="UP000308430"/>
    </source>
</evidence>
<gene>
    <name evidence="1" type="ORF">E6C76_11820</name>
</gene>